<feature type="domain" description="RING-type" evidence="15">
    <location>
        <begin position="5"/>
        <end position="213"/>
    </location>
</feature>
<gene>
    <name evidence="16" type="ORF">RCOM_1205090</name>
</gene>
<dbReference type="GO" id="GO:0031624">
    <property type="term" value="F:ubiquitin conjugating enzyme binding"/>
    <property type="evidence" value="ECO:0000318"/>
    <property type="project" value="GO_Central"/>
</dbReference>
<comment type="pathway">
    <text evidence="4">Protein modification; protein ubiquitination.</text>
</comment>
<dbReference type="GO" id="GO:0061630">
    <property type="term" value="F:ubiquitin protein ligase activity"/>
    <property type="evidence" value="ECO:0000318"/>
    <property type="project" value="GO_Central"/>
</dbReference>
<dbReference type="Gene3D" id="3.30.40.10">
    <property type="entry name" value="Zinc/RING finger domain, C3HC4 (zinc finger)"/>
    <property type="match status" value="1"/>
</dbReference>
<name>B9SWE5_RICCO</name>
<evidence type="ECO:0000313" key="16">
    <source>
        <dbReference type="EMBL" id="EEF32081.1"/>
    </source>
</evidence>
<organism evidence="16 17">
    <name type="scientific">Ricinus communis</name>
    <name type="common">Castor bean</name>
    <dbReference type="NCBI Taxonomy" id="3988"/>
    <lineage>
        <taxon>Eukaryota</taxon>
        <taxon>Viridiplantae</taxon>
        <taxon>Streptophyta</taxon>
        <taxon>Embryophyta</taxon>
        <taxon>Tracheophyta</taxon>
        <taxon>Spermatophyta</taxon>
        <taxon>Magnoliopsida</taxon>
        <taxon>eudicotyledons</taxon>
        <taxon>Gunneridae</taxon>
        <taxon>Pentapetalae</taxon>
        <taxon>rosids</taxon>
        <taxon>fabids</taxon>
        <taxon>Malpighiales</taxon>
        <taxon>Euphorbiaceae</taxon>
        <taxon>Acalyphoideae</taxon>
        <taxon>Acalypheae</taxon>
        <taxon>Ricinus</taxon>
    </lineage>
</organism>
<dbReference type="STRING" id="3988.B9SWE5"/>
<dbReference type="InParanoid" id="B9SWE5"/>
<dbReference type="UniPathway" id="UPA00143"/>
<dbReference type="GO" id="GO:0000151">
    <property type="term" value="C:ubiquitin ligase complex"/>
    <property type="evidence" value="ECO:0000318"/>
    <property type="project" value="GO_Central"/>
</dbReference>
<keyword evidence="17" id="KW-1185">Reference proteome</keyword>
<dbReference type="InterPro" id="IPR031127">
    <property type="entry name" value="E3_UB_ligase_RBR"/>
</dbReference>
<evidence type="ECO:0000259" key="15">
    <source>
        <dbReference type="PROSITE" id="PS51873"/>
    </source>
</evidence>
<evidence type="ECO:0000256" key="8">
    <source>
        <dbReference type="ARBA" id="ARBA00022723"/>
    </source>
</evidence>
<evidence type="ECO:0000256" key="1">
    <source>
        <dbReference type="ARBA" id="ARBA00001798"/>
    </source>
</evidence>
<evidence type="ECO:0000256" key="9">
    <source>
        <dbReference type="ARBA" id="ARBA00022737"/>
    </source>
</evidence>
<accession>B9SWE5</accession>
<dbReference type="PANTHER" id="PTHR11685">
    <property type="entry name" value="RBR FAMILY RING FINGER AND IBR DOMAIN-CONTAINING"/>
    <property type="match status" value="1"/>
</dbReference>
<dbReference type="PROSITE" id="PS50089">
    <property type="entry name" value="ZF_RING_2"/>
    <property type="match status" value="1"/>
</dbReference>
<dbReference type="InterPro" id="IPR002867">
    <property type="entry name" value="IBR_dom"/>
</dbReference>
<evidence type="ECO:0000256" key="7">
    <source>
        <dbReference type="ARBA" id="ARBA00022679"/>
    </source>
</evidence>
<dbReference type="GO" id="GO:0005737">
    <property type="term" value="C:cytoplasm"/>
    <property type="evidence" value="ECO:0000318"/>
    <property type="project" value="GO_Central"/>
</dbReference>
<evidence type="ECO:0000256" key="2">
    <source>
        <dbReference type="ARBA" id="ARBA00001947"/>
    </source>
</evidence>
<evidence type="ECO:0000259" key="14">
    <source>
        <dbReference type="PROSITE" id="PS50089"/>
    </source>
</evidence>
<feature type="domain" description="RING-type" evidence="14">
    <location>
        <begin position="9"/>
        <end position="55"/>
    </location>
</feature>
<dbReference type="InterPro" id="IPR017907">
    <property type="entry name" value="Znf_RING_CS"/>
</dbReference>
<dbReference type="Gene3D" id="1.20.120.1750">
    <property type="match status" value="1"/>
</dbReference>
<evidence type="ECO:0000313" key="17">
    <source>
        <dbReference type="Proteomes" id="UP000008311"/>
    </source>
</evidence>
<evidence type="ECO:0000256" key="10">
    <source>
        <dbReference type="ARBA" id="ARBA00022771"/>
    </source>
</evidence>
<dbReference type="GO" id="GO:0008270">
    <property type="term" value="F:zinc ion binding"/>
    <property type="evidence" value="ECO:0007669"/>
    <property type="project" value="UniProtKB-KW"/>
</dbReference>
<comment type="catalytic activity">
    <reaction evidence="1">
        <text>[E2 ubiquitin-conjugating enzyme]-S-ubiquitinyl-L-cysteine + [acceptor protein]-L-lysine = [E2 ubiquitin-conjugating enzyme]-L-cysteine + [acceptor protein]-N(6)-ubiquitinyl-L-lysine.</text>
        <dbReference type="EC" id="2.3.2.31"/>
    </reaction>
</comment>
<evidence type="ECO:0000256" key="3">
    <source>
        <dbReference type="ARBA" id="ARBA00003976"/>
    </source>
</evidence>
<dbReference type="InterPro" id="IPR044066">
    <property type="entry name" value="TRIAD_supradom"/>
</dbReference>
<keyword evidence="11" id="KW-0833">Ubl conjugation pathway</keyword>
<dbReference type="Pfam" id="PF01485">
    <property type="entry name" value="IBR"/>
    <property type="match status" value="1"/>
</dbReference>
<dbReference type="InterPro" id="IPR001841">
    <property type="entry name" value="Znf_RING"/>
</dbReference>
<proteinExistence type="inferred from homology"/>
<keyword evidence="7" id="KW-0808">Transferase</keyword>
<protein>
    <recommendedName>
        <fullName evidence="6">RBR-type E3 ubiquitin transferase</fullName>
        <ecNumber evidence="6">2.3.2.31</ecNumber>
    </recommendedName>
</protein>
<dbReference type="EC" id="2.3.2.31" evidence="6"/>
<dbReference type="GO" id="GO:0006511">
    <property type="term" value="P:ubiquitin-dependent protein catabolic process"/>
    <property type="evidence" value="ECO:0000318"/>
    <property type="project" value="GO_Central"/>
</dbReference>
<keyword evidence="8" id="KW-0479">Metal-binding</keyword>
<dbReference type="PROSITE" id="PS00518">
    <property type="entry name" value="ZF_RING_1"/>
    <property type="match status" value="1"/>
</dbReference>
<keyword evidence="9" id="KW-0677">Repeat</keyword>
<dbReference type="EMBL" id="EQ974197">
    <property type="protein sequence ID" value="EEF32081.1"/>
    <property type="molecule type" value="Genomic_DNA"/>
</dbReference>
<reference evidence="17" key="1">
    <citation type="journal article" date="2010" name="Nat. Biotechnol.">
        <title>Draft genome sequence of the oilseed species Ricinus communis.</title>
        <authorList>
            <person name="Chan A.P."/>
            <person name="Crabtree J."/>
            <person name="Zhao Q."/>
            <person name="Lorenzi H."/>
            <person name="Orvis J."/>
            <person name="Puiu D."/>
            <person name="Melake-Berhan A."/>
            <person name="Jones K.M."/>
            <person name="Redman J."/>
            <person name="Chen G."/>
            <person name="Cahoon E.B."/>
            <person name="Gedil M."/>
            <person name="Stanke M."/>
            <person name="Haas B.J."/>
            <person name="Wortman J.R."/>
            <person name="Fraser-Liggett C.M."/>
            <person name="Ravel J."/>
            <person name="Rabinowicz P.D."/>
        </authorList>
    </citation>
    <scope>NUCLEOTIDE SEQUENCE [LARGE SCALE GENOMIC DNA]</scope>
    <source>
        <strain evidence="17">cv. Hale</strain>
    </source>
</reference>
<comment type="function">
    <text evidence="3">Might act as an E3 ubiquitin-protein ligase, or as part of E3 complex, which accepts ubiquitin from specific E2 ubiquitin-conjugating enzymes and then transfers it to substrates.</text>
</comment>
<evidence type="ECO:0000256" key="11">
    <source>
        <dbReference type="ARBA" id="ARBA00022786"/>
    </source>
</evidence>
<evidence type="ECO:0000256" key="13">
    <source>
        <dbReference type="PROSITE-ProRule" id="PRU00175"/>
    </source>
</evidence>
<dbReference type="GO" id="GO:0016567">
    <property type="term" value="P:protein ubiquitination"/>
    <property type="evidence" value="ECO:0007669"/>
    <property type="project" value="UniProtKB-UniPathway"/>
</dbReference>
<evidence type="ECO:0000256" key="6">
    <source>
        <dbReference type="ARBA" id="ARBA00012251"/>
    </source>
</evidence>
<dbReference type="eggNOG" id="KOG1812">
    <property type="taxonomic scope" value="Eukaryota"/>
</dbReference>
<dbReference type="SMART" id="SM00647">
    <property type="entry name" value="IBR"/>
    <property type="match status" value="1"/>
</dbReference>
<sequence length="213" mass="24522">MKRIKNFTCEICIEPTLSNRKFKNGNGCTHPFCNDCIAKYVEVKVIDNVANIKCPSLGCDRPLEPTSCMALIPKAIFDKWSDLLCEVRVLEWERCYCPYENCSALILNECRYHKVKKVTCPNCKKNFCFNCKIPWHGGYWCRESRQLRDGNDVLAGELIENQRWTRCYNCGHSVERVDGCKFISCRCGVEFCHECGYRAHCGPCSLEKRAVCA</sequence>
<evidence type="ECO:0000256" key="12">
    <source>
        <dbReference type="ARBA" id="ARBA00022833"/>
    </source>
</evidence>
<dbReference type="InterPro" id="IPR013083">
    <property type="entry name" value="Znf_RING/FYVE/PHD"/>
</dbReference>
<comment type="cofactor">
    <cofactor evidence="2">
        <name>Zn(2+)</name>
        <dbReference type="ChEBI" id="CHEBI:29105"/>
    </cofactor>
</comment>
<evidence type="ECO:0000256" key="5">
    <source>
        <dbReference type="ARBA" id="ARBA00005884"/>
    </source>
</evidence>
<dbReference type="SUPFAM" id="SSF57850">
    <property type="entry name" value="RING/U-box"/>
    <property type="match status" value="3"/>
</dbReference>
<dbReference type="Proteomes" id="UP000008311">
    <property type="component" value="Unassembled WGS sequence"/>
</dbReference>
<comment type="similarity">
    <text evidence="5">Belongs to the RBR family. Ariadne subfamily.</text>
</comment>
<dbReference type="PROSITE" id="PS51873">
    <property type="entry name" value="TRIAD"/>
    <property type="match status" value="1"/>
</dbReference>
<keyword evidence="12" id="KW-0862">Zinc</keyword>
<dbReference type="FunFam" id="3.30.40.10:FF:000230">
    <property type="entry name" value="RBR-type E3 ubiquitin transferase"/>
    <property type="match status" value="1"/>
</dbReference>
<dbReference type="AlphaFoldDB" id="B9SWE5"/>
<keyword evidence="10 13" id="KW-0863">Zinc-finger</keyword>
<evidence type="ECO:0000256" key="4">
    <source>
        <dbReference type="ARBA" id="ARBA00004906"/>
    </source>
</evidence>